<evidence type="ECO:0000313" key="1">
    <source>
        <dbReference type="EMBL" id="ANJ68480.1"/>
    </source>
</evidence>
<name>A0A191ZKU1_9GAMM</name>
<organism evidence="1 2">
    <name type="scientific">Halothiobacillus diazotrophicus</name>
    <dbReference type="NCBI Taxonomy" id="1860122"/>
    <lineage>
        <taxon>Bacteria</taxon>
        <taxon>Pseudomonadati</taxon>
        <taxon>Pseudomonadota</taxon>
        <taxon>Gammaproteobacteria</taxon>
        <taxon>Chromatiales</taxon>
        <taxon>Halothiobacillaceae</taxon>
        <taxon>Halothiobacillus</taxon>
    </lineage>
</organism>
<gene>
    <name evidence="1" type="ORF">A9404_12280</name>
</gene>
<evidence type="ECO:0008006" key="3">
    <source>
        <dbReference type="Google" id="ProtNLM"/>
    </source>
</evidence>
<dbReference type="EMBL" id="CP016027">
    <property type="protein sequence ID" value="ANJ68480.1"/>
    <property type="molecule type" value="Genomic_DNA"/>
</dbReference>
<dbReference type="Proteomes" id="UP000078596">
    <property type="component" value="Chromosome"/>
</dbReference>
<dbReference type="KEGG" id="haz:A9404_12280"/>
<dbReference type="STRING" id="1860122.A9404_12280"/>
<reference evidence="1 2" key="1">
    <citation type="submission" date="2016-06" db="EMBL/GenBank/DDBJ databases">
        <title>Insight into the functional genes involving in sulfur oxidation in Pearl River water.</title>
        <authorList>
            <person name="Luo J."/>
            <person name="Tan X."/>
            <person name="Lin W."/>
        </authorList>
    </citation>
    <scope>NUCLEOTIDE SEQUENCE [LARGE SCALE GENOMIC DNA]</scope>
    <source>
        <strain evidence="1 2">LS2</strain>
    </source>
</reference>
<sequence length="143" mass="15700">MKQPRQPVIQEEVTGCGIAAVAVIAGTTYAEARLVAHGLGIHADDSTLWSSTASVRRLLAAFGYVADDEPTPFAGWAQLPDLALLSLKWHLEKGKPYWHWVVFIRSGVAAYVLDSKKALKTHVRTDFGRMRPKWSLGVRTGST</sequence>
<keyword evidence="2" id="KW-1185">Reference proteome</keyword>
<proteinExistence type="predicted"/>
<accession>A0A191ZKU1</accession>
<dbReference type="AlphaFoldDB" id="A0A191ZKU1"/>
<dbReference type="OrthoDB" id="9789822at2"/>
<protein>
    <recommendedName>
        <fullName evidence="3">Peptidase C39 domain-containing protein</fullName>
    </recommendedName>
</protein>
<dbReference type="RefSeq" id="WP_066103385.1">
    <property type="nucleotide sequence ID" value="NZ_CP016027.1"/>
</dbReference>
<evidence type="ECO:0000313" key="2">
    <source>
        <dbReference type="Proteomes" id="UP000078596"/>
    </source>
</evidence>